<evidence type="ECO:0000256" key="5">
    <source>
        <dbReference type="PROSITE-ProRule" id="PRU00108"/>
    </source>
</evidence>
<evidence type="ECO:0000313" key="9">
    <source>
        <dbReference type="Proteomes" id="UP001620626"/>
    </source>
</evidence>
<evidence type="ECO:0000256" key="4">
    <source>
        <dbReference type="ARBA" id="ARBA00023242"/>
    </source>
</evidence>
<dbReference type="EMBL" id="JBICBT010000313">
    <property type="protein sequence ID" value="KAL3117673.1"/>
    <property type="molecule type" value="Genomic_DNA"/>
</dbReference>
<feature type="region of interest" description="Disordered" evidence="6">
    <location>
        <begin position="119"/>
        <end position="152"/>
    </location>
</feature>
<feature type="compositionally biased region" description="Basic and acidic residues" evidence="6">
    <location>
        <begin position="258"/>
        <end position="272"/>
    </location>
</feature>
<dbReference type="GO" id="GO:0005634">
    <property type="term" value="C:nucleus"/>
    <property type="evidence" value="ECO:0007669"/>
    <property type="project" value="UniProtKB-SubCell"/>
</dbReference>
<dbReference type="InterPro" id="IPR001356">
    <property type="entry name" value="HD"/>
</dbReference>
<feature type="compositionally biased region" description="Low complexity" evidence="6">
    <location>
        <begin position="238"/>
        <end position="253"/>
    </location>
</feature>
<keyword evidence="3 5" id="KW-0371">Homeobox</keyword>
<protein>
    <recommendedName>
        <fullName evidence="7">Homeobox domain-containing protein</fullName>
    </recommendedName>
</protein>
<reference evidence="8 9" key="1">
    <citation type="submission" date="2024-10" db="EMBL/GenBank/DDBJ databases">
        <authorList>
            <person name="Kim D."/>
        </authorList>
    </citation>
    <scope>NUCLEOTIDE SEQUENCE [LARGE SCALE GENOMIC DNA]</scope>
    <source>
        <strain evidence="8">BH-2024</strain>
    </source>
</reference>
<feature type="region of interest" description="Disordered" evidence="6">
    <location>
        <begin position="341"/>
        <end position="382"/>
    </location>
</feature>
<evidence type="ECO:0000256" key="3">
    <source>
        <dbReference type="ARBA" id="ARBA00023155"/>
    </source>
</evidence>
<feature type="compositionally biased region" description="Polar residues" evidence="6">
    <location>
        <begin position="38"/>
        <end position="50"/>
    </location>
</feature>
<organism evidence="8 9">
    <name type="scientific">Heterodera trifolii</name>
    <dbReference type="NCBI Taxonomy" id="157864"/>
    <lineage>
        <taxon>Eukaryota</taxon>
        <taxon>Metazoa</taxon>
        <taxon>Ecdysozoa</taxon>
        <taxon>Nematoda</taxon>
        <taxon>Chromadorea</taxon>
        <taxon>Rhabditida</taxon>
        <taxon>Tylenchina</taxon>
        <taxon>Tylenchomorpha</taxon>
        <taxon>Tylenchoidea</taxon>
        <taxon>Heteroderidae</taxon>
        <taxon>Heteroderinae</taxon>
        <taxon>Heterodera</taxon>
    </lineage>
</organism>
<dbReference type="Proteomes" id="UP001620626">
    <property type="component" value="Unassembled WGS sequence"/>
</dbReference>
<sequence length="441" mass="47620">MVVLPIFAAVAGAVGDDKKGQRTEEAEEHLDGDGVITSAEQPTTANSECSSIVGEPTDGGGKTPTGGETVTNENQQQCHRNNIISSGGSCPLALSSSERMVSELIAAVIEQSRQRQQLQKHQQQLLVSTNKEEEANNSGGSENEAEGEERGSIWQQSKGANGTIMAEAMPNNPTTANAGGDEAQQQKEMFMRWVHQHGNNMYPSREQKERLAAQMDTSYEKVNKLFANYRRRQHKQQKVVQKSSLPSSAAASSVPMELPKRTDADGEGQTKDNMDIVNKMEDERRVTTNSWEDERERKIDETIQDIWNKVIGGGTATTSAGSDSLCDNGTVSASSACPAVPSAVAPHHSQKHRPPGRASPSLHHATGHKRKASSFTDGGWTAADEDEVPSSYAFYLASSSRGGDGIQCQCMHLPTGHFLSSIGSRYSLPLRAHPLTLCPPI</sequence>
<gene>
    <name evidence="8" type="ORF">niasHT_004338</name>
</gene>
<keyword evidence="4 5" id="KW-0539">Nucleus</keyword>
<dbReference type="InterPro" id="IPR009057">
    <property type="entry name" value="Homeodomain-like_sf"/>
</dbReference>
<feature type="domain" description="Homeobox" evidence="7">
    <location>
        <begin position="187"/>
        <end position="236"/>
    </location>
</feature>
<dbReference type="Pfam" id="PF05920">
    <property type="entry name" value="Homeobox_KN"/>
    <property type="match status" value="1"/>
</dbReference>
<feature type="compositionally biased region" description="Basic and acidic residues" evidence="6">
    <location>
        <begin position="15"/>
        <end position="32"/>
    </location>
</feature>
<dbReference type="Gene3D" id="1.10.10.60">
    <property type="entry name" value="Homeodomain-like"/>
    <property type="match status" value="1"/>
</dbReference>
<dbReference type="SUPFAM" id="SSF46689">
    <property type="entry name" value="Homeodomain-like"/>
    <property type="match status" value="1"/>
</dbReference>
<evidence type="ECO:0000256" key="2">
    <source>
        <dbReference type="ARBA" id="ARBA00023125"/>
    </source>
</evidence>
<feature type="region of interest" description="Disordered" evidence="6">
    <location>
        <begin position="15"/>
        <end position="74"/>
    </location>
</feature>
<dbReference type="InterPro" id="IPR008422">
    <property type="entry name" value="KN_HD"/>
</dbReference>
<evidence type="ECO:0000256" key="6">
    <source>
        <dbReference type="SAM" id="MobiDB-lite"/>
    </source>
</evidence>
<evidence type="ECO:0000313" key="8">
    <source>
        <dbReference type="EMBL" id="KAL3117673.1"/>
    </source>
</evidence>
<dbReference type="AlphaFoldDB" id="A0ABD2LRD6"/>
<comment type="caution">
    <text evidence="8">The sequence shown here is derived from an EMBL/GenBank/DDBJ whole genome shotgun (WGS) entry which is preliminary data.</text>
</comment>
<comment type="subcellular location">
    <subcellularLocation>
        <location evidence="1 5">Nucleus</location>
    </subcellularLocation>
</comment>
<evidence type="ECO:0000259" key="7">
    <source>
        <dbReference type="PROSITE" id="PS50071"/>
    </source>
</evidence>
<dbReference type="GO" id="GO:0003677">
    <property type="term" value="F:DNA binding"/>
    <property type="evidence" value="ECO:0007669"/>
    <property type="project" value="UniProtKB-UniRule"/>
</dbReference>
<keyword evidence="9" id="KW-1185">Reference proteome</keyword>
<proteinExistence type="predicted"/>
<dbReference type="CDD" id="cd00086">
    <property type="entry name" value="homeodomain"/>
    <property type="match status" value="1"/>
</dbReference>
<feature type="region of interest" description="Disordered" evidence="6">
    <location>
        <begin position="232"/>
        <end position="272"/>
    </location>
</feature>
<keyword evidence="2 5" id="KW-0238">DNA-binding</keyword>
<feature type="DNA-binding region" description="Homeobox" evidence="5">
    <location>
        <begin position="189"/>
        <end position="237"/>
    </location>
</feature>
<accession>A0ABD2LRD6</accession>
<dbReference type="PROSITE" id="PS50071">
    <property type="entry name" value="HOMEOBOX_2"/>
    <property type="match status" value="1"/>
</dbReference>
<name>A0ABD2LRD6_9BILA</name>
<evidence type="ECO:0000256" key="1">
    <source>
        <dbReference type="ARBA" id="ARBA00004123"/>
    </source>
</evidence>